<evidence type="ECO:0000313" key="2">
    <source>
        <dbReference type="Proteomes" id="UP001565471"/>
    </source>
</evidence>
<name>A0ABV4FED9_BRAEL</name>
<organism evidence="1 2">
    <name type="scientific">Bradyrhizobium elkanii</name>
    <dbReference type="NCBI Taxonomy" id="29448"/>
    <lineage>
        <taxon>Bacteria</taxon>
        <taxon>Pseudomonadati</taxon>
        <taxon>Pseudomonadota</taxon>
        <taxon>Alphaproteobacteria</taxon>
        <taxon>Hyphomicrobiales</taxon>
        <taxon>Nitrobacteraceae</taxon>
        <taxon>Bradyrhizobium</taxon>
    </lineage>
</organism>
<sequence length="244" mass="27146">MASLISMSKPSASVAPSFANSAMTGCDLRIRAAFGLWGATAAERMISAKPYRRRSLSSLSKSAANVESPGSRASSQPIFQRAYYLVMSETSDGWTREQDEIFWHLVRKQTPEEVIAAELNKNCQDLRRRGYALGLPTKWFRSAKRTTAPPVPESGDGRQSRIAERFPKADRPVEPIQFSRPNDAMTVGSRVIVAYSTGSKLKWRRGLIVGLGTTRTRVRVLLDGNMRPMTLHVCLLEVEEAQRS</sequence>
<protein>
    <recommendedName>
        <fullName evidence="3">DUF3553 domain-containing protein</fullName>
    </recommendedName>
</protein>
<dbReference type="EMBL" id="JBGBZA010000002">
    <property type="protein sequence ID" value="MEY9321228.1"/>
    <property type="molecule type" value="Genomic_DNA"/>
</dbReference>
<accession>A0ABV4FED9</accession>
<evidence type="ECO:0008006" key="3">
    <source>
        <dbReference type="Google" id="ProtNLM"/>
    </source>
</evidence>
<proteinExistence type="predicted"/>
<comment type="caution">
    <text evidence="1">The sequence shown here is derived from an EMBL/GenBank/DDBJ whole genome shotgun (WGS) entry which is preliminary data.</text>
</comment>
<gene>
    <name evidence="1" type="ORF">ABIF29_008027</name>
</gene>
<keyword evidence="2" id="KW-1185">Reference proteome</keyword>
<dbReference type="Proteomes" id="UP001565471">
    <property type="component" value="Unassembled WGS sequence"/>
</dbReference>
<reference evidence="1 2" key="1">
    <citation type="submission" date="2024-07" db="EMBL/GenBank/DDBJ databases">
        <title>Genomic Encyclopedia of Type Strains, Phase V (KMG-V): Genome sequencing to study the core and pangenomes of soil and plant-associated prokaryotes.</title>
        <authorList>
            <person name="Whitman W."/>
        </authorList>
    </citation>
    <scope>NUCLEOTIDE SEQUENCE [LARGE SCALE GENOMIC DNA]</scope>
    <source>
        <strain evidence="1 2">USDA 415</strain>
    </source>
</reference>
<evidence type="ECO:0000313" key="1">
    <source>
        <dbReference type="EMBL" id="MEY9321228.1"/>
    </source>
</evidence>